<protein>
    <recommendedName>
        <fullName evidence="4">Mariner Mos1 transposase</fullName>
    </recommendedName>
</protein>
<dbReference type="EMBL" id="BGPR01013332">
    <property type="protein sequence ID" value="GBN60204.1"/>
    <property type="molecule type" value="Genomic_DNA"/>
</dbReference>
<reference evidence="2 3" key="1">
    <citation type="journal article" date="2019" name="Sci. Rep.">
        <title>Orb-weaving spider Araneus ventricosus genome elucidates the spidroin gene catalogue.</title>
        <authorList>
            <person name="Kono N."/>
            <person name="Nakamura H."/>
            <person name="Ohtoshi R."/>
            <person name="Moran D.A.P."/>
            <person name="Shinohara A."/>
            <person name="Yoshida Y."/>
            <person name="Fujiwara M."/>
            <person name="Mori M."/>
            <person name="Tomita M."/>
            <person name="Arakawa K."/>
        </authorList>
    </citation>
    <scope>NUCLEOTIDE SEQUENCE [LARGE SCALE GENOMIC DNA]</scope>
</reference>
<keyword evidence="3" id="KW-1185">Reference proteome</keyword>
<dbReference type="InterPro" id="IPR052709">
    <property type="entry name" value="Transposase-MT_Hybrid"/>
</dbReference>
<proteinExistence type="predicted"/>
<feature type="region of interest" description="Disordered" evidence="1">
    <location>
        <begin position="84"/>
        <end position="103"/>
    </location>
</feature>
<dbReference type="AlphaFoldDB" id="A0A4Y2Q9S0"/>
<accession>A0A4Y2Q9S0</accession>
<dbReference type="Gene3D" id="3.30.420.10">
    <property type="entry name" value="Ribonuclease H-like superfamily/Ribonuclease H"/>
    <property type="match status" value="1"/>
</dbReference>
<dbReference type="Proteomes" id="UP000499080">
    <property type="component" value="Unassembled WGS sequence"/>
</dbReference>
<comment type="caution">
    <text evidence="2">The sequence shown here is derived from an EMBL/GenBank/DDBJ whole genome shotgun (WGS) entry which is preliminary data.</text>
</comment>
<organism evidence="2 3">
    <name type="scientific">Araneus ventricosus</name>
    <name type="common">Orbweaver spider</name>
    <name type="synonym">Epeira ventricosa</name>
    <dbReference type="NCBI Taxonomy" id="182803"/>
    <lineage>
        <taxon>Eukaryota</taxon>
        <taxon>Metazoa</taxon>
        <taxon>Ecdysozoa</taxon>
        <taxon>Arthropoda</taxon>
        <taxon>Chelicerata</taxon>
        <taxon>Arachnida</taxon>
        <taxon>Araneae</taxon>
        <taxon>Araneomorphae</taxon>
        <taxon>Entelegynae</taxon>
        <taxon>Araneoidea</taxon>
        <taxon>Araneidae</taxon>
        <taxon>Araneus</taxon>
    </lineage>
</organism>
<dbReference type="PANTHER" id="PTHR46060:SF1">
    <property type="entry name" value="MARINER MOS1 TRANSPOSASE-LIKE PROTEIN"/>
    <property type="match status" value="1"/>
</dbReference>
<dbReference type="GO" id="GO:0003676">
    <property type="term" value="F:nucleic acid binding"/>
    <property type="evidence" value="ECO:0007669"/>
    <property type="project" value="InterPro"/>
</dbReference>
<dbReference type="InterPro" id="IPR036397">
    <property type="entry name" value="RNaseH_sf"/>
</dbReference>
<evidence type="ECO:0008006" key="4">
    <source>
        <dbReference type="Google" id="ProtNLM"/>
    </source>
</evidence>
<dbReference type="OrthoDB" id="10018757at2759"/>
<dbReference type="PANTHER" id="PTHR46060">
    <property type="entry name" value="MARINER MOS1 TRANSPOSASE-LIKE PROTEIN"/>
    <property type="match status" value="1"/>
</dbReference>
<evidence type="ECO:0000256" key="1">
    <source>
        <dbReference type="SAM" id="MobiDB-lite"/>
    </source>
</evidence>
<sequence>MIAEEVRICREMAHLIVTQDLGKQKLCYRLVPQTLTPEQMQLRLHACGDLIDMADRDPNFIKTILTGEETWCLRYDPEGKRHGMKCGVAGPRSPKSKKARSEKSRMKTMLLVFFHSEGLIHTEFLPEGTTLNASTYLKILKRLLQRITRVRTSTRTRTMPGHTLPSWFRSS</sequence>
<gene>
    <name evidence="2" type="ORF">AVEN_219256_1</name>
</gene>
<dbReference type="InterPro" id="IPR001888">
    <property type="entry name" value="Transposase_1"/>
</dbReference>
<evidence type="ECO:0000313" key="3">
    <source>
        <dbReference type="Proteomes" id="UP000499080"/>
    </source>
</evidence>
<dbReference type="Pfam" id="PF01359">
    <property type="entry name" value="Transposase_1"/>
    <property type="match status" value="1"/>
</dbReference>
<evidence type="ECO:0000313" key="2">
    <source>
        <dbReference type="EMBL" id="GBN60204.1"/>
    </source>
</evidence>
<name>A0A4Y2Q9S0_ARAVE</name>